<organism evidence="2">
    <name type="scientific">Brassica cretica</name>
    <name type="common">Mustard</name>
    <dbReference type="NCBI Taxonomy" id="69181"/>
    <lineage>
        <taxon>Eukaryota</taxon>
        <taxon>Viridiplantae</taxon>
        <taxon>Streptophyta</taxon>
        <taxon>Embryophyta</taxon>
        <taxon>Tracheophyta</taxon>
        <taxon>Spermatophyta</taxon>
        <taxon>Magnoliopsida</taxon>
        <taxon>eudicotyledons</taxon>
        <taxon>Gunneridae</taxon>
        <taxon>Pentapetalae</taxon>
        <taxon>rosids</taxon>
        <taxon>malvids</taxon>
        <taxon>Brassicales</taxon>
        <taxon>Brassicaceae</taxon>
        <taxon>Brassiceae</taxon>
        <taxon>Brassica</taxon>
    </lineage>
</organism>
<protein>
    <submittedName>
        <fullName evidence="2">Uncharacterized protein</fullName>
    </submittedName>
</protein>
<reference evidence="2" key="1">
    <citation type="submission" date="2019-12" db="EMBL/GenBank/DDBJ databases">
        <title>Genome sequencing and annotation of Brassica cretica.</title>
        <authorList>
            <person name="Studholme D.J."/>
            <person name="Sarris P.F."/>
        </authorList>
    </citation>
    <scope>NUCLEOTIDE SEQUENCE</scope>
    <source>
        <strain evidence="4">PFS-001/15</strain>
        <strain evidence="2">PFS-102/07</strain>
        <tissue evidence="2">Leaf</tissue>
    </source>
</reference>
<evidence type="ECO:0000256" key="1">
    <source>
        <dbReference type="SAM" id="Phobius"/>
    </source>
</evidence>
<sequence length="111" mass="11647">MVSLRSAIWGLVSSSRLTDMLAVCLSPAGVGFEDAKSCLRIFSIPVAFPAEGAASVAKAVMRSLVAFVALSYAIIRSSMFFIMSNMEAASVTGNCSRRALGHGTLGRRTLG</sequence>
<gene>
    <name evidence="4" type="ORF">F2Q68_00009414</name>
    <name evidence="3" type="ORF">F2Q70_00016449</name>
    <name evidence="2" type="ORF">F2Q70_00016450</name>
</gene>
<keyword evidence="1" id="KW-1133">Transmembrane helix</keyword>
<dbReference type="EMBL" id="QGKY02001250">
    <property type="protein sequence ID" value="KAF2562517.1"/>
    <property type="molecule type" value="Genomic_DNA"/>
</dbReference>
<dbReference type="EMBL" id="QGKY02001250">
    <property type="protein sequence ID" value="KAF2560669.1"/>
    <property type="molecule type" value="Genomic_DNA"/>
</dbReference>
<dbReference type="AlphaFoldDB" id="A0A3N6Q0U9"/>
<evidence type="ECO:0000313" key="2">
    <source>
        <dbReference type="EMBL" id="KAF2560669.1"/>
    </source>
</evidence>
<dbReference type="EMBL" id="QGKW02000717">
    <property type="protein sequence ID" value="KAF2600921.1"/>
    <property type="molecule type" value="Genomic_DNA"/>
</dbReference>
<proteinExistence type="predicted"/>
<evidence type="ECO:0000313" key="4">
    <source>
        <dbReference type="EMBL" id="KAF2600921.1"/>
    </source>
</evidence>
<comment type="caution">
    <text evidence="2">The sequence shown here is derived from an EMBL/GenBank/DDBJ whole genome shotgun (WGS) entry which is preliminary data.</text>
</comment>
<accession>A0A3N6Q0U9</accession>
<evidence type="ECO:0000313" key="3">
    <source>
        <dbReference type="EMBL" id="KAF2562517.1"/>
    </source>
</evidence>
<keyword evidence="1" id="KW-0472">Membrane</keyword>
<keyword evidence="1" id="KW-0812">Transmembrane</keyword>
<dbReference type="Proteomes" id="UP000712281">
    <property type="component" value="Unassembled WGS sequence"/>
</dbReference>
<feature type="transmembrane region" description="Helical" evidence="1">
    <location>
        <begin position="64"/>
        <end position="83"/>
    </location>
</feature>
<name>A0A3N6Q0U9_BRACR</name>